<evidence type="ECO:0000313" key="2">
    <source>
        <dbReference type="Proteomes" id="UP001165186"/>
    </source>
</evidence>
<organism evidence="1 2">
    <name type="scientific">Neofusicoccum parvum</name>
    <dbReference type="NCBI Taxonomy" id="310453"/>
    <lineage>
        <taxon>Eukaryota</taxon>
        <taxon>Fungi</taxon>
        <taxon>Dikarya</taxon>
        <taxon>Ascomycota</taxon>
        <taxon>Pezizomycotina</taxon>
        <taxon>Dothideomycetes</taxon>
        <taxon>Dothideomycetes incertae sedis</taxon>
        <taxon>Botryosphaeriales</taxon>
        <taxon>Botryosphaeriaceae</taxon>
        <taxon>Neofusicoccum</taxon>
    </lineage>
</organism>
<name>A0ACB5S6Q8_9PEZI</name>
<proteinExistence type="predicted"/>
<accession>A0ACB5S6Q8</accession>
<evidence type="ECO:0000313" key="1">
    <source>
        <dbReference type="EMBL" id="GME28457.1"/>
    </source>
</evidence>
<dbReference type="Proteomes" id="UP001165186">
    <property type="component" value="Unassembled WGS sequence"/>
</dbReference>
<protein>
    <submittedName>
        <fullName evidence="1">Uncharacterized protein</fullName>
    </submittedName>
</protein>
<gene>
    <name evidence="1" type="primary">g7054</name>
    <name evidence="1" type="ORF">NpPPO83_00007054</name>
</gene>
<comment type="caution">
    <text evidence="1">The sequence shown here is derived from an EMBL/GenBank/DDBJ whole genome shotgun (WGS) entry which is preliminary data.</text>
</comment>
<sequence length="346" mass="40061">MEAKELRERGPDVPPAAPRRRHTDSLPKRTRDPSPPKRQSLMMGLFGRSNTTPIIPKDKDRVTRPRDGKGKEPEREPSRRAGDAHRSRRPQRTPSEEDEHRRRKAERRASRAGDYPPTPPPITASPVAASPAVLPMEEDEAVVAGSPPFVPEALPSPVDELPERQTIDDLFEYVAVDSSGGGSSEKQRRNGRRRSHAHRSGEPREHRRRDSKMQADAPGLIEELVSPRSGRVDSDRSRREREHKRSRPHAADEDRDRERERERDREKDRERERRHKDRERHREERRNSVAEAVSKESRERRGGERERERERGEKHHRSKTSREKEKPKDESKSSGLFGSLKKLVKT</sequence>
<dbReference type="EMBL" id="BSXG01000048">
    <property type="protein sequence ID" value="GME28457.1"/>
    <property type="molecule type" value="Genomic_DNA"/>
</dbReference>
<keyword evidence="2" id="KW-1185">Reference proteome</keyword>
<reference evidence="1" key="1">
    <citation type="submission" date="2024-09" db="EMBL/GenBank/DDBJ databases">
        <title>Draft Genome Sequences of Neofusicoccum parvum.</title>
        <authorList>
            <person name="Ashida A."/>
            <person name="Camagna M."/>
            <person name="Tanaka A."/>
            <person name="Takemoto D."/>
        </authorList>
    </citation>
    <scope>NUCLEOTIDE SEQUENCE</scope>
    <source>
        <strain evidence="1">PPO83</strain>
    </source>
</reference>